<sequence>MNELQEIEPIRSLKEVGGFSKEEKLVYIAGPVSGRNPYDTAILFAEAGLELANDGFTIFDPLAHVHPQCSWEEAMRIAIHMMMICDYIYLLPGWQESKGASWEREIALKVGIQILTDEIRDQVRKEFKETIERDEKRDAR</sequence>
<dbReference type="InterPro" id="IPR025518">
    <property type="entry name" value="DUF4406"/>
</dbReference>
<dbReference type="RefSeq" id="WP_106566479.1">
    <property type="nucleotide sequence ID" value="NZ_PYGF01000002.1"/>
</dbReference>
<evidence type="ECO:0000313" key="2">
    <source>
        <dbReference type="Proteomes" id="UP000240708"/>
    </source>
</evidence>
<dbReference type="Proteomes" id="UP000240708">
    <property type="component" value="Unassembled WGS sequence"/>
</dbReference>
<dbReference type="AlphaFoldDB" id="A0A2P8EAT0"/>
<dbReference type="Gene3D" id="3.40.50.10400">
    <property type="entry name" value="Hypothetical protein PA1492"/>
    <property type="match status" value="1"/>
</dbReference>
<proteinExistence type="predicted"/>
<comment type="caution">
    <text evidence="1">The sequence shown here is derived from an EMBL/GenBank/DDBJ whole genome shotgun (WGS) entry which is preliminary data.</text>
</comment>
<reference evidence="1 2" key="1">
    <citation type="submission" date="2018-03" db="EMBL/GenBank/DDBJ databases">
        <title>Genomic Encyclopedia of Archaeal and Bacterial Type Strains, Phase II (KMG-II): from individual species to whole genera.</title>
        <authorList>
            <person name="Goeker M."/>
        </authorList>
    </citation>
    <scope>NUCLEOTIDE SEQUENCE [LARGE SCALE GENOMIC DNA]</scope>
    <source>
        <strain evidence="1 2">DSM 28057</strain>
    </source>
</reference>
<name>A0A2P8EAT0_9BACT</name>
<accession>A0A2P8EAT0</accession>
<gene>
    <name evidence="1" type="ORF">CLV48_102377</name>
</gene>
<keyword evidence="2" id="KW-1185">Reference proteome</keyword>
<organism evidence="1 2">
    <name type="scientific">Cecembia rubra</name>
    <dbReference type="NCBI Taxonomy" id="1485585"/>
    <lineage>
        <taxon>Bacteria</taxon>
        <taxon>Pseudomonadati</taxon>
        <taxon>Bacteroidota</taxon>
        <taxon>Cytophagia</taxon>
        <taxon>Cytophagales</taxon>
        <taxon>Cyclobacteriaceae</taxon>
        <taxon>Cecembia</taxon>
    </lineage>
</organism>
<dbReference type="OrthoDB" id="1149194at2"/>
<dbReference type="EMBL" id="PYGF01000002">
    <property type="protein sequence ID" value="PSL06560.1"/>
    <property type="molecule type" value="Genomic_DNA"/>
</dbReference>
<dbReference type="SUPFAM" id="SSF52309">
    <property type="entry name" value="N-(deoxy)ribosyltransferase-like"/>
    <property type="match status" value="1"/>
</dbReference>
<dbReference type="Pfam" id="PF14359">
    <property type="entry name" value="DUF4406"/>
    <property type="match status" value="1"/>
</dbReference>
<evidence type="ECO:0000313" key="1">
    <source>
        <dbReference type="EMBL" id="PSL06560.1"/>
    </source>
</evidence>
<protein>
    <submittedName>
        <fullName evidence="1">Uncharacterized protein DUF4406</fullName>
    </submittedName>
</protein>